<feature type="transmembrane region" description="Helical" evidence="1">
    <location>
        <begin position="68"/>
        <end position="88"/>
    </location>
</feature>
<feature type="transmembrane region" description="Helical" evidence="1">
    <location>
        <begin position="7"/>
        <end position="26"/>
    </location>
</feature>
<evidence type="ECO:0000313" key="2">
    <source>
        <dbReference type="EMBL" id="SJN20999.1"/>
    </source>
</evidence>
<dbReference type="InterPro" id="IPR021560">
    <property type="entry name" value="DUF3021"/>
</dbReference>
<reference evidence="2 3" key="1">
    <citation type="submission" date="2017-02" db="EMBL/GenBank/DDBJ databases">
        <authorList>
            <person name="Peterson S.W."/>
        </authorList>
    </citation>
    <scope>NUCLEOTIDE SEQUENCE [LARGE SCALE GENOMIC DNA]</scope>
    <source>
        <strain evidence="2 3">42ea</strain>
    </source>
</reference>
<dbReference type="GeneID" id="39471504"/>
<feature type="transmembrane region" description="Helical" evidence="1">
    <location>
        <begin position="38"/>
        <end position="56"/>
    </location>
</feature>
<evidence type="ECO:0000313" key="3">
    <source>
        <dbReference type="Proteomes" id="UP000195611"/>
    </source>
</evidence>
<dbReference type="Proteomes" id="UP000195611">
    <property type="component" value="Unassembled WGS sequence"/>
</dbReference>
<evidence type="ECO:0008006" key="4">
    <source>
        <dbReference type="Google" id="ProtNLM"/>
    </source>
</evidence>
<accession>A0A1R4IMK6</accession>
<dbReference type="RefSeq" id="WP_022797279.1">
    <property type="nucleotide sequence ID" value="NZ_FUKW01000030.1"/>
</dbReference>
<dbReference type="AlphaFoldDB" id="A0A1R4IMK6"/>
<gene>
    <name evidence="2" type="ORF">FM115_01755</name>
</gene>
<sequence>MTLIMKSIFRGGIPFIIMQSIALLLYYQGQYKDAKSTFFSGLVAFIVGAATVIYNIDQWSLTKQSIVHFLIMLATIYPILLFSGWFSVSTFVDALKVFGVFVLTGLVLWSIMFTLTKIFKW</sequence>
<dbReference type="EMBL" id="FUKW01000030">
    <property type="protein sequence ID" value="SJN20999.1"/>
    <property type="molecule type" value="Genomic_DNA"/>
</dbReference>
<protein>
    <recommendedName>
        <fullName evidence="4">DUF3021 domain-containing protein</fullName>
    </recommendedName>
</protein>
<proteinExistence type="predicted"/>
<name>A0A1R4IMK6_9LACT</name>
<keyword evidence="1" id="KW-1133">Transmembrane helix</keyword>
<organism evidence="2 3">
    <name type="scientific">Marinilactibacillus psychrotolerans 42ea</name>
    <dbReference type="NCBI Taxonomy" id="1255609"/>
    <lineage>
        <taxon>Bacteria</taxon>
        <taxon>Bacillati</taxon>
        <taxon>Bacillota</taxon>
        <taxon>Bacilli</taxon>
        <taxon>Lactobacillales</taxon>
        <taxon>Carnobacteriaceae</taxon>
        <taxon>Marinilactibacillus</taxon>
    </lineage>
</organism>
<feature type="transmembrane region" description="Helical" evidence="1">
    <location>
        <begin position="94"/>
        <end position="115"/>
    </location>
</feature>
<dbReference type="Pfam" id="PF11457">
    <property type="entry name" value="DUF3021"/>
    <property type="match status" value="1"/>
</dbReference>
<evidence type="ECO:0000256" key="1">
    <source>
        <dbReference type="SAM" id="Phobius"/>
    </source>
</evidence>
<keyword evidence="1" id="KW-0812">Transmembrane</keyword>
<keyword evidence="1" id="KW-0472">Membrane</keyword>